<keyword evidence="1" id="KW-0378">Hydrolase</keyword>
<organism evidence="1 2">
    <name type="scientific">Sneathiella marina</name>
    <dbReference type="NCBI Taxonomy" id="2950108"/>
    <lineage>
        <taxon>Bacteria</taxon>
        <taxon>Pseudomonadati</taxon>
        <taxon>Pseudomonadota</taxon>
        <taxon>Alphaproteobacteria</taxon>
        <taxon>Sneathiellales</taxon>
        <taxon>Sneathiellaceae</taxon>
        <taxon>Sneathiella</taxon>
    </lineage>
</organism>
<dbReference type="RefSeq" id="WP_251933050.1">
    <property type="nucleotide sequence ID" value="NZ_CP098747.1"/>
</dbReference>
<evidence type="ECO:0000313" key="2">
    <source>
        <dbReference type="Proteomes" id="UP001056291"/>
    </source>
</evidence>
<dbReference type="SFLD" id="SFLDS00003">
    <property type="entry name" value="Haloacid_Dehalogenase"/>
    <property type="match status" value="1"/>
</dbReference>
<proteinExistence type="predicted"/>
<name>A0ABY4VZ75_9PROT</name>
<dbReference type="EMBL" id="CP098747">
    <property type="protein sequence ID" value="USG60237.1"/>
    <property type="molecule type" value="Genomic_DNA"/>
</dbReference>
<dbReference type="SFLD" id="SFLDG01135">
    <property type="entry name" value="C1.5.6:_HAD__Beta-PGM__Phospha"/>
    <property type="match status" value="1"/>
</dbReference>
<reference evidence="1" key="1">
    <citation type="submission" date="2022-06" db="EMBL/GenBank/DDBJ databases">
        <title>Sneathiella actinostolidae sp. nov., isolated from a sea anemonein the Western Pacific Ocean.</title>
        <authorList>
            <person name="Wei M.J."/>
        </authorList>
    </citation>
    <scope>NUCLEOTIDE SEQUENCE</scope>
    <source>
        <strain evidence="1">PHK-P5</strain>
    </source>
</reference>
<dbReference type="InterPro" id="IPR050155">
    <property type="entry name" value="HAD-like_hydrolase_sf"/>
</dbReference>
<keyword evidence="2" id="KW-1185">Reference proteome</keyword>
<dbReference type="Gene3D" id="3.40.50.1000">
    <property type="entry name" value="HAD superfamily/HAD-like"/>
    <property type="match status" value="1"/>
</dbReference>
<dbReference type="InterPro" id="IPR006439">
    <property type="entry name" value="HAD-SF_hydro_IA"/>
</dbReference>
<dbReference type="PANTHER" id="PTHR43434">
    <property type="entry name" value="PHOSPHOGLYCOLATE PHOSPHATASE"/>
    <property type="match status" value="1"/>
</dbReference>
<dbReference type="SUPFAM" id="SSF56784">
    <property type="entry name" value="HAD-like"/>
    <property type="match status" value="1"/>
</dbReference>
<dbReference type="InterPro" id="IPR041492">
    <property type="entry name" value="HAD_2"/>
</dbReference>
<dbReference type="Proteomes" id="UP001056291">
    <property type="component" value="Chromosome"/>
</dbReference>
<evidence type="ECO:0000313" key="1">
    <source>
        <dbReference type="EMBL" id="USG60237.1"/>
    </source>
</evidence>
<dbReference type="SFLD" id="SFLDG01129">
    <property type="entry name" value="C1.5:_HAD__Beta-PGM__Phosphata"/>
    <property type="match status" value="1"/>
</dbReference>
<dbReference type="Pfam" id="PF13419">
    <property type="entry name" value="HAD_2"/>
    <property type="match status" value="1"/>
</dbReference>
<accession>A0ABY4VZ75</accession>
<dbReference type="GO" id="GO:0016787">
    <property type="term" value="F:hydrolase activity"/>
    <property type="evidence" value="ECO:0007669"/>
    <property type="project" value="UniProtKB-KW"/>
</dbReference>
<dbReference type="InterPro" id="IPR023198">
    <property type="entry name" value="PGP-like_dom2"/>
</dbReference>
<dbReference type="InterPro" id="IPR036412">
    <property type="entry name" value="HAD-like_sf"/>
</dbReference>
<gene>
    <name evidence="1" type="ORF">NBZ79_13750</name>
</gene>
<dbReference type="NCBIfam" id="TIGR01549">
    <property type="entry name" value="HAD-SF-IA-v1"/>
    <property type="match status" value="1"/>
</dbReference>
<protein>
    <submittedName>
        <fullName evidence="1">HAD-IA family hydrolase</fullName>
    </submittedName>
</protein>
<dbReference type="PANTHER" id="PTHR43434:SF24">
    <property type="entry name" value="HYDROLASE-RELATED"/>
    <property type="match status" value="1"/>
</dbReference>
<sequence length="224" mass="24800">MAEKSSETLVVFDCDGTLVDSQHNVVASMREAFQTQGLSSPDEQSIRNCIGLNLDEAVLQYLPDPSDTKLLAVLVDAYKAAYFRRRQLPDHDEPLFRGTVETLRALHRRGVKMAVATGKSMRGLKAVVHQHGLEGFFVSLQTPDQNPGKPHPQMLEKAMRDAGAEPANTFMVGDTSYDMMLARNAGCIAVGVSWGYHNDQELQESGAKYLIHDFEELINLVLPL</sequence>
<dbReference type="Gene3D" id="1.10.150.240">
    <property type="entry name" value="Putative phosphatase, domain 2"/>
    <property type="match status" value="1"/>
</dbReference>
<dbReference type="InterPro" id="IPR023214">
    <property type="entry name" value="HAD_sf"/>
</dbReference>